<dbReference type="PANTHER" id="PTHR43421">
    <property type="entry name" value="METALLOPROTEASE PMBA"/>
    <property type="match status" value="1"/>
</dbReference>
<accession>A0A0Q9YLS4</accession>
<evidence type="ECO:0000313" key="5">
    <source>
        <dbReference type="EMBL" id="KRG17876.1"/>
    </source>
</evidence>
<dbReference type="RefSeq" id="WP_057625105.1">
    <property type="nucleotide sequence ID" value="NZ_LKHV02000001.1"/>
</dbReference>
<dbReference type="OrthoDB" id="9803618at2"/>
<dbReference type="InterPro" id="IPR035068">
    <property type="entry name" value="TldD/PmbA_N"/>
</dbReference>
<name>A0A0Q9YLS4_9GAMM</name>
<dbReference type="GO" id="GO:0005829">
    <property type="term" value="C:cytosol"/>
    <property type="evidence" value="ECO:0007669"/>
    <property type="project" value="TreeGrafter"/>
</dbReference>
<dbReference type="InterPro" id="IPR002510">
    <property type="entry name" value="Metalloprtase-TldD/E_N"/>
</dbReference>
<comment type="similarity">
    <text evidence="1">Belongs to the peptidase U62 family.</text>
</comment>
<reference evidence="5" key="1">
    <citation type="submission" date="2015-09" db="EMBL/GenBank/DDBJ databases">
        <title>Draft Genome Sequences of Two Novel Amoeba-resistant Intranuclear Bacteria, Candidatus Berkiella cookevillensis and Candidatus Berkiella aquae.</title>
        <authorList>
            <person name="Mehari Y.T."/>
            <person name="Arivett B.A."/>
            <person name="Farone A.L."/>
            <person name="Gunderson J.H."/>
            <person name="Farone M.B."/>
        </authorList>
    </citation>
    <scope>NUCLEOTIDE SEQUENCE [LARGE SCALE GENOMIC DNA]</scope>
    <source>
        <strain evidence="5">CC99</strain>
    </source>
</reference>
<reference evidence="6" key="3">
    <citation type="submission" date="2021-06" db="EMBL/GenBank/DDBJ databases">
        <title>Genomic Description and Analysis of Intracellular Bacteria, Candidatus Berkiella cookevillensis and Candidatus Berkiella aquae.</title>
        <authorList>
            <person name="Kidane D.T."/>
            <person name="Mehari Y.T."/>
            <person name="Rice F.C."/>
            <person name="Arivett B.A."/>
            <person name="Farone A.L."/>
            <person name="Berk S.G."/>
            <person name="Farone M.B."/>
        </authorList>
    </citation>
    <scope>NUCLEOTIDE SEQUENCE</scope>
    <source>
        <strain evidence="6">CC99</strain>
    </source>
</reference>
<evidence type="ECO:0000313" key="6">
    <source>
        <dbReference type="EMBL" id="MCS5709018.1"/>
    </source>
</evidence>
<comment type="caution">
    <text evidence="5">The sequence shown here is derived from an EMBL/GenBank/DDBJ whole genome shotgun (WGS) entry which is preliminary data.</text>
</comment>
<dbReference type="PANTHER" id="PTHR43421:SF1">
    <property type="entry name" value="METALLOPROTEASE PMBA"/>
    <property type="match status" value="1"/>
</dbReference>
<dbReference type="InterPro" id="IPR045569">
    <property type="entry name" value="Metalloprtase-TldD/E_C"/>
</dbReference>
<keyword evidence="6" id="KW-0482">Metalloprotease</keyword>
<evidence type="ECO:0000313" key="7">
    <source>
        <dbReference type="Proteomes" id="UP000051494"/>
    </source>
</evidence>
<dbReference type="SUPFAM" id="SSF111283">
    <property type="entry name" value="Putative modulator of DNA gyrase, PmbA/TldD"/>
    <property type="match status" value="1"/>
</dbReference>
<protein>
    <submittedName>
        <fullName evidence="6">Metalloprotease PmbA</fullName>
        <ecNumber evidence="6">3.4.24.-</ecNumber>
    </submittedName>
    <submittedName>
        <fullName evidence="5">Peptidase PmbA</fullName>
    </submittedName>
</protein>
<dbReference type="AlphaFoldDB" id="A0A0Q9YLS4"/>
<dbReference type="InterPro" id="IPR036059">
    <property type="entry name" value="TldD/PmbA_sf"/>
</dbReference>
<sequence length="451" mass="49489">MTASLPSKLSELVDEKKYQKIVADMLAIAKQKGAEQTEVAAFFQQGLSINVRQQKVETLEFNRDKAVGITVYIDQRKGSVSTTDISQASIESAVQKAIDLAKYTEKDDCAGLAEKEDLAKHYPDLKLYHPWDVSIEECIERTKACEQSALSYDERISNSEGASFSSNQGYHIHANSDGFMGSYPTSRHSLSCVVIAKGNDNMVRDYDYTISRKAEGLEEASQIGRNAAKRTVDRMNARKIPTGKVAVIYDARMAQSLIGSFLSAISGGPLFRKTSFLLDSMGKQIFPSHINLEEKPHLLEALGSAPYDSNGVATRDKFFLKDGRVENYVLGAYSARKLKMKNTGNAGGVHNLHISTSDQDLASLCKEMGTGFLVTELMGQGVNMVTGDYSRGASGYWIENGEIQFPVHEVTVAANLKDVFKNIVKIGNDIERRGNILTGSMLIESMMVAGT</sequence>
<dbReference type="EMBL" id="LKHV01000011">
    <property type="protein sequence ID" value="KRG17876.1"/>
    <property type="molecule type" value="Genomic_DNA"/>
</dbReference>
<dbReference type="EC" id="3.4.24.-" evidence="6"/>
<keyword evidence="6" id="KW-0378">Hydrolase</keyword>
<dbReference type="InterPro" id="IPR047657">
    <property type="entry name" value="PmbA"/>
</dbReference>
<gene>
    <name evidence="6" type="primary">pmbA</name>
    <name evidence="6" type="ORF">CC99x_008895</name>
    <name evidence="5" type="ORF">CC99x_01999</name>
</gene>
<evidence type="ECO:0000259" key="2">
    <source>
        <dbReference type="Pfam" id="PF01523"/>
    </source>
</evidence>
<dbReference type="PATRIC" id="fig|1590042.3.peg.2043"/>
<evidence type="ECO:0000259" key="3">
    <source>
        <dbReference type="Pfam" id="PF19289"/>
    </source>
</evidence>
<keyword evidence="6" id="KW-0645">Protease</keyword>
<feature type="domain" description="Metalloprotease TldD/E central" evidence="4">
    <location>
        <begin position="128"/>
        <end position="234"/>
    </location>
</feature>
<evidence type="ECO:0000256" key="1">
    <source>
        <dbReference type="ARBA" id="ARBA00005836"/>
    </source>
</evidence>
<proteinExistence type="inferred from homology"/>
<feature type="domain" description="Metalloprotease TldD/E C-terminal" evidence="3">
    <location>
        <begin position="242"/>
        <end position="450"/>
    </location>
</feature>
<dbReference type="Pfam" id="PF01523">
    <property type="entry name" value="PmbA_TldD_1st"/>
    <property type="match status" value="1"/>
</dbReference>
<dbReference type="EMBL" id="LKHV02000001">
    <property type="protein sequence ID" value="MCS5709018.1"/>
    <property type="molecule type" value="Genomic_DNA"/>
</dbReference>
<dbReference type="Gene3D" id="3.30.2290.10">
    <property type="entry name" value="PmbA/TldD superfamily"/>
    <property type="match status" value="1"/>
</dbReference>
<dbReference type="Proteomes" id="UP000051494">
    <property type="component" value="Unassembled WGS sequence"/>
</dbReference>
<dbReference type="GO" id="GO:0006508">
    <property type="term" value="P:proteolysis"/>
    <property type="evidence" value="ECO:0007669"/>
    <property type="project" value="InterPro"/>
</dbReference>
<dbReference type="NCBIfam" id="NF008268">
    <property type="entry name" value="PRK11040.1"/>
    <property type="match status" value="1"/>
</dbReference>
<dbReference type="STRING" id="437022.CC99x_01999"/>
<evidence type="ECO:0000259" key="4">
    <source>
        <dbReference type="Pfam" id="PF19290"/>
    </source>
</evidence>
<organism evidence="5">
    <name type="scientific">Candidatus Berkiella cookevillensis</name>
    <dbReference type="NCBI Taxonomy" id="437022"/>
    <lineage>
        <taxon>Bacteria</taxon>
        <taxon>Pseudomonadati</taxon>
        <taxon>Pseudomonadota</taxon>
        <taxon>Gammaproteobacteria</taxon>
        <taxon>Candidatus Berkiellales</taxon>
        <taxon>Candidatus Berkiellaceae</taxon>
        <taxon>Candidatus Berkiella</taxon>
    </lineage>
</organism>
<dbReference type="GO" id="GO:0008237">
    <property type="term" value="F:metallopeptidase activity"/>
    <property type="evidence" value="ECO:0007669"/>
    <property type="project" value="UniProtKB-KW"/>
</dbReference>
<dbReference type="Pfam" id="PF19289">
    <property type="entry name" value="PmbA_TldD_3rd"/>
    <property type="match status" value="1"/>
</dbReference>
<feature type="domain" description="Metalloprotease TldD/E N-terminal" evidence="2">
    <location>
        <begin position="45"/>
        <end position="101"/>
    </location>
</feature>
<dbReference type="InterPro" id="IPR045570">
    <property type="entry name" value="Metalloprtase-TldD/E_cen_dom"/>
</dbReference>
<keyword evidence="7" id="KW-1185">Reference proteome</keyword>
<reference evidence="6" key="2">
    <citation type="journal article" date="2016" name="Genome Announc.">
        <title>Draft Genome Sequences of Two Novel Amoeba-Resistant Intranuclear Bacteria, 'Candidatus Berkiella cookevillensis' and 'Candidatus Berkiella aquae'.</title>
        <authorList>
            <person name="Mehari Y.T."/>
            <person name="Arivett B.A."/>
            <person name="Farone A.L."/>
            <person name="Gunderson J.H."/>
            <person name="Farone M.B."/>
        </authorList>
    </citation>
    <scope>NUCLEOTIDE SEQUENCE</scope>
    <source>
        <strain evidence="6">CC99</strain>
    </source>
</reference>
<dbReference type="Pfam" id="PF19290">
    <property type="entry name" value="PmbA_TldD_2nd"/>
    <property type="match status" value="1"/>
</dbReference>